<evidence type="ECO:0000256" key="8">
    <source>
        <dbReference type="ARBA" id="ARBA00022741"/>
    </source>
</evidence>
<dbReference type="SUPFAM" id="SSF47384">
    <property type="entry name" value="Homodimeric domain of signal transducing histidine kinase"/>
    <property type="match status" value="1"/>
</dbReference>
<evidence type="ECO:0000256" key="5">
    <source>
        <dbReference type="ARBA" id="ARBA00022553"/>
    </source>
</evidence>
<dbReference type="Pfam" id="PF02518">
    <property type="entry name" value="HATPase_c"/>
    <property type="match status" value="1"/>
</dbReference>
<keyword evidence="4" id="KW-1003">Cell membrane</keyword>
<feature type="transmembrane region" description="Helical" evidence="15">
    <location>
        <begin position="348"/>
        <end position="368"/>
    </location>
</feature>
<dbReference type="RefSeq" id="WP_254576353.1">
    <property type="nucleotide sequence ID" value="NZ_CP100595.1"/>
</dbReference>
<dbReference type="InterPro" id="IPR004010">
    <property type="entry name" value="Double_Cache_2"/>
</dbReference>
<keyword evidence="7 15" id="KW-0812">Transmembrane</keyword>
<keyword evidence="8" id="KW-0547">Nucleotide-binding</keyword>
<keyword evidence="10" id="KW-0067">ATP-binding</keyword>
<evidence type="ECO:0000256" key="6">
    <source>
        <dbReference type="ARBA" id="ARBA00022679"/>
    </source>
</evidence>
<feature type="coiled-coil region" evidence="14">
    <location>
        <begin position="329"/>
        <end position="407"/>
    </location>
</feature>
<dbReference type="SMART" id="SM00388">
    <property type="entry name" value="HisKA"/>
    <property type="match status" value="1"/>
</dbReference>
<protein>
    <recommendedName>
        <fullName evidence="3">histidine kinase</fullName>
        <ecNumber evidence="3">2.7.13.3</ecNumber>
    </recommendedName>
</protein>
<evidence type="ECO:0000256" key="10">
    <source>
        <dbReference type="ARBA" id="ARBA00022840"/>
    </source>
</evidence>
<gene>
    <name evidence="17" type="ORF">NJU99_13100</name>
</gene>
<dbReference type="PANTHER" id="PTHR43065:SF46">
    <property type="entry name" value="C4-DICARBOXYLATE TRANSPORT SENSOR PROTEIN DCTB"/>
    <property type="match status" value="1"/>
</dbReference>
<dbReference type="Pfam" id="PF08269">
    <property type="entry name" value="dCache_2"/>
    <property type="match status" value="1"/>
</dbReference>
<keyword evidence="18" id="KW-1185">Reference proteome</keyword>
<dbReference type="InterPro" id="IPR036097">
    <property type="entry name" value="HisK_dim/P_sf"/>
</dbReference>
<dbReference type="SMART" id="SM00387">
    <property type="entry name" value="HATPase_c"/>
    <property type="match status" value="1"/>
</dbReference>
<evidence type="ECO:0000256" key="9">
    <source>
        <dbReference type="ARBA" id="ARBA00022777"/>
    </source>
</evidence>
<keyword evidence="9" id="KW-0418">Kinase</keyword>
<evidence type="ECO:0000313" key="17">
    <source>
        <dbReference type="EMBL" id="UTJ06173.1"/>
    </source>
</evidence>
<keyword evidence="6" id="KW-0808">Transferase</keyword>
<evidence type="ECO:0000256" key="3">
    <source>
        <dbReference type="ARBA" id="ARBA00012438"/>
    </source>
</evidence>
<dbReference type="InterPro" id="IPR036890">
    <property type="entry name" value="HATPase_C_sf"/>
</dbReference>
<dbReference type="InterPro" id="IPR004358">
    <property type="entry name" value="Sig_transdc_His_kin-like_C"/>
</dbReference>
<name>A0ABY5E623_9BACT</name>
<dbReference type="EC" id="2.7.13.3" evidence="3"/>
<reference evidence="17" key="1">
    <citation type="submission" date="2022-07" db="EMBL/GenBank/DDBJ databases">
        <title>Arcobacter roscoffensis sp. nov., a marine bacterium isolated from coastal seawater collected from Roscoff, France.</title>
        <authorList>
            <person name="Pascual J."/>
            <person name="Lepeaux C."/>
            <person name="Methner A."/>
            <person name="Overmann J."/>
        </authorList>
    </citation>
    <scope>NUCLEOTIDE SEQUENCE</scope>
    <source>
        <strain evidence="17">ARW1-2F2</strain>
    </source>
</reference>
<dbReference type="InterPro" id="IPR005467">
    <property type="entry name" value="His_kinase_dom"/>
</dbReference>
<evidence type="ECO:0000256" key="12">
    <source>
        <dbReference type="ARBA" id="ARBA00023012"/>
    </source>
</evidence>
<dbReference type="Gene3D" id="3.30.565.10">
    <property type="entry name" value="Histidine kinase-like ATPase, C-terminal domain"/>
    <property type="match status" value="1"/>
</dbReference>
<feature type="transmembrane region" description="Helical" evidence="15">
    <location>
        <begin position="7"/>
        <end position="28"/>
    </location>
</feature>
<dbReference type="Pfam" id="PF00512">
    <property type="entry name" value="HisKA"/>
    <property type="match status" value="1"/>
</dbReference>
<feature type="coiled-coil region" evidence="14">
    <location>
        <begin position="28"/>
        <end position="55"/>
    </location>
</feature>
<dbReference type="PRINTS" id="PR00344">
    <property type="entry name" value="BCTRLSENSOR"/>
</dbReference>
<dbReference type="SMART" id="SM01049">
    <property type="entry name" value="Cache_2"/>
    <property type="match status" value="1"/>
</dbReference>
<evidence type="ECO:0000256" key="4">
    <source>
        <dbReference type="ARBA" id="ARBA00022475"/>
    </source>
</evidence>
<evidence type="ECO:0000256" key="7">
    <source>
        <dbReference type="ARBA" id="ARBA00022692"/>
    </source>
</evidence>
<dbReference type="SUPFAM" id="SSF55874">
    <property type="entry name" value="ATPase domain of HSP90 chaperone/DNA topoisomerase II/histidine kinase"/>
    <property type="match status" value="1"/>
</dbReference>
<organism evidence="17 18">
    <name type="scientific">Arcobacter roscoffensis</name>
    <dbReference type="NCBI Taxonomy" id="2961520"/>
    <lineage>
        <taxon>Bacteria</taxon>
        <taxon>Pseudomonadati</taxon>
        <taxon>Campylobacterota</taxon>
        <taxon>Epsilonproteobacteria</taxon>
        <taxon>Campylobacterales</taxon>
        <taxon>Arcobacteraceae</taxon>
        <taxon>Arcobacter</taxon>
    </lineage>
</organism>
<evidence type="ECO:0000256" key="1">
    <source>
        <dbReference type="ARBA" id="ARBA00000085"/>
    </source>
</evidence>
<dbReference type="InterPro" id="IPR003661">
    <property type="entry name" value="HisK_dim/P_dom"/>
</dbReference>
<dbReference type="Gene3D" id="3.30.450.20">
    <property type="entry name" value="PAS domain"/>
    <property type="match status" value="2"/>
</dbReference>
<evidence type="ECO:0000259" key="16">
    <source>
        <dbReference type="PROSITE" id="PS50109"/>
    </source>
</evidence>
<keyword evidence="5" id="KW-0597">Phosphoprotein</keyword>
<evidence type="ECO:0000256" key="14">
    <source>
        <dbReference type="SAM" id="Coils"/>
    </source>
</evidence>
<evidence type="ECO:0000256" key="11">
    <source>
        <dbReference type="ARBA" id="ARBA00022989"/>
    </source>
</evidence>
<dbReference type="Gene3D" id="1.10.287.130">
    <property type="match status" value="1"/>
</dbReference>
<dbReference type="PANTHER" id="PTHR43065">
    <property type="entry name" value="SENSOR HISTIDINE KINASE"/>
    <property type="match status" value="1"/>
</dbReference>
<dbReference type="InterPro" id="IPR033480">
    <property type="entry name" value="sCache_2"/>
</dbReference>
<evidence type="ECO:0000256" key="15">
    <source>
        <dbReference type="SAM" id="Phobius"/>
    </source>
</evidence>
<dbReference type="CDD" id="cd00082">
    <property type="entry name" value="HisKA"/>
    <property type="match status" value="1"/>
</dbReference>
<sequence>MKKINNITYWIIILPIIAVLLTSSILTYEFISYENKEFKEEIENIQTNYAEEIKKTIKNRVNRTIKLIETQTKLNTIEEKNNIKNIVNIGYKTIKQIYLQNESKSKEEILNLIIKSLDPQRFYSNASGYFFIIDLNDKVIMQPQTPSHVGKTLSNLQDKEGKYFIKEFKEIVTTKKEGFTTWHWKKPKTNRIEKKLGYVKLFEPLGIYIGTAKYIEDIDKKIQNQVLRIIDTVSYGKDEYLFVVNQHGTTLSHINKSFINKKIETLSEIEQNVIKNILEKGAIEGGSFLGYTPTSHNISKKLSKKISFVKKVPKLNWVIGTGQYTTKIQEQIQKKKLNLEKEVKDAKYKIIIISAAISLILIIILVLISRRIDSQFKKYENELKQNNKELKKLNESLEMQVKEQVLKIRKTDDMLNQQSRLASMGEMIGNIAHQWRQPLSTISTIASGTKLEDELNLMNKEKLYKNLDLIVSNTQHLSNTIEDFRNFFKKDKARVNFNLKNTIEKVISLISASLKNKEIHIELDIDDSIELYTLENELTQAILNILNNSKDALLEKDFDYKIINIKAFTKNDKTYIEIYDNGGGIKDNIINKIFEPYFTTKFQAQGTGIGLYMTRTIIVNHMKGKLLAKNIQIEAKNKKYKAALIQIILDK</sequence>
<keyword evidence="14" id="KW-0175">Coiled coil</keyword>
<feature type="domain" description="Histidine kinase" evidence="16">
    <location>
        <begin position="430"/>
        <end position="626"/>
    </location>
</feature>
<comment type="catalytic activity">
    <reaction evidence="1">
        <text>ATP + protein L-histidine = ADP + protein N-phospho-L-histidine.</text>
        <dbReference type="EC" id="2.7.13.3"/>
    </reaction>
</comment>
<accession>A0ABY5E623</accession>
<dbReference type="EMBL" id="CP100595">
    <property type="protein sequence ID" value="UTJ06173.1"/>
    <property type="molecule type" value="Genomic_DNA"/>
</dbReference>
<dbReference type="InterPro" id="IPR003594">
    <property type="entry name" value="HATPase_dom"/>
</dbReference>
<dbReference type="PROSITE" id="PS50109">
    <property type="entry name" value="HIS_KIN"/>
    <property type="match status" value="1"/>
</dbReference>
<dbReference type="Proteomes" id="UP001060012">
    <property type="component" value="Chromosome"/>
</dbReference>
<keyword evidence="12" id="KW-0902">Two-component regulatory system</keyword>
<evidence type="ECO:0000313" key="18">
    <source>
        <dbReference type="Proteomes" id="UP001060012"/>
    </source>
</evidence>
<keyword evidence="13 15" id="KW-0472">Membrane</keyword>
<evidence type="ECO:0000256" key="13">
    <source>
        <dbReference type="ARBA" id="ARBA00023136"/>
    </source>
</evidence>
<keyword evidence="11 15" id="KW-1133">Transmembrane helix</keyword>
<evidence type="ECO:0000256" key="2">
    <source>
        <dbReference type="ARBA" id="ARBA00004651"/>
    </source>
</evidence>
<proteinExistence type="predicted"/>
<comment type="subcellular location">
    <subcellularLocation>
        <location evidence="2">Cell membrane</location>
        <topology evidence="2">Multi-pass membrane protein</topology>
    </subcellularLocation>
</comment>